<evidence type="ECO:0008006" key="6">
    <source>
        <dbReference type="Google" id="ProtNLM"/>
    </source>
</evidence>
<feature type="domain" description="GFO/IDH/MocA-like oxidoreductase" evidence="3">
    <location>
        <begin position="138"/>
        <end position="266"/>
    </location>
</feature>
<dbReference type="GO" id="GO:0000166">
    <property type="term" value="F:nucleotide binding"/>
    <property type="evidence" value="ECO:0007669"/>
    <property type="project" value="InterPro"/>
</dbReference>
<dbReference type="Gene3D" id="3.40.50.720">
    <property type="entry name" value="NAD(P)-binding Rossmann-like Domain"/>
    <property type="match status" value="1"/>
</dbReference>
<dbReference type="Pfam" id="PF01408">
    <property type="entry name" value="GFO_IDH_MocA"/>
    <property type="match status" value="1"/>
</dbReference>
<feature type="domain" description="Gfo/Idh/MocA-like oxidoreductase N-terminal" evidence="2">
    <location>
        <begin position="6"/>
        <end position="122"/>
    </location>
</feature>
<dbReference type="GO" id="GO:0016491">
    <property type="term" value="F:oxidoreductase activity"/>
    <property type="evidence" value="ECO:0007669"/>
    <property type="project" value="UniProtKB-KW"/>
</dbReference>
<evidence type="ECO:0000313" key="4">
    <source>
        <dbReference type="EMBL" id="ETX08066.1"/>
    </source>
</evidence>
<reference evidence="4 5" key="1">
    <citation type="journal article" date="2014" name="Nature">
        <title>An environmental bacterial taxon with a large and distinct metabolic repertoire.</title>
        <authorList>
            <person name="Wilson M.C."/>
            <person name="Mori T."/>
            <person name="Ruckert C."/>
            <person name="Uria A.R."/>
            <person name="Helf M.J."/>
            <person name="Takada K."/>
            <person name="Gernert C."/>
            <person name="Steffens U.A."/>
            <person name="Heycke N."/>
            <person name="Schmitt S."/>
            <person name="Rinke C."/>
            <person name="Helfrich E.J."/>
            <person name="Brachmann A.O."/>
            <person name="Gurgui C."/>
            <person name="Wakimoto T."/>
            <person name="Kracht M."/>
            <person name="Crusemann M."/>
            <person name="Hentschel U."/>
            <person name="Abe I."/>
            <person name="Matsunaga S."/>
            <person name="Kalinowski J."/>
            <person name="Takeyama H."/>
            <person name="Piel J."/>
        </authorList>
    </citation>
    <scope>NUCLEOTIDE SEQUENCE [LARGE SCALE GENOMIC DNA]</scope>
    <source>
        <strain evidence="5">TSY2</strain>
    </source>
</reference>
<evidence type="ECO:0000259" key="2">
    <source>
        <dbReference type="Pfam" id="PF01408"/>
    </source>
</evidence>
<dbReference type="InterPro" id="IPR055170">
    <property type="entry name" value="GFO_IDH_MocA-like_dom"/>
</dbReference>
<dbReference type="EMBL" id="AZHX01000310">
    <property type="protein sequence ID" value="ETX08066.1"/>
    <property type="molecule type" value="Genomic_DNA"/>
</dbReference>
<organism evidence="4 5">
    <name type="scientific">Candidatus Entotheonella gemina</name>
    <dbReference type="NCBI Taxonomy" id="1429439"/>
    <lineage>
        <taxon>Bacteria</taxon>
        <taxon>Pseudomonadati</taxon>
        <taxon>Nitrospinota/Tectimicrobiota group</taxon>
        <taxon>Candidatus Tectimicrobiota</taxon>
        <taxon>Candidatus Entotheonellia</taxon>
        <taxon>Candidatus Entotheonellales</taxon>
        <taxon>Candidatus Entotheonellaceae</taxon>
        <taxon>Candidatus Entotheonella</taxon>
    </lineage>
</organism>
<keyword evidence="1" id="KW-0560">Oxidoreductase</keyword>
<sequence length="345" mass="38716">MAEEPIRVGLIGAGGNVRNRHIPGFQKVAACEMVAVSNRTIESGQRVADQFQIPRVYRHWQELLEDDSIHAVCIGTWPYMHRAMTLAALEKGKHVLTEARMASTAQEARDMLEASRRHSHLVCQLTPTSTSYKIDNVLKQMISNGFLGELLSVEMQRLQTGFADFGGDLHWRHDWALSGYNTLNIGASYESMMRWLGRGTRVMAMAKVHVPCRRKANGDLTSVSIPDHVDILYELANGAQVHMRMSATTGLSSGNQLWMHGTEGTIYVDHQQNVFAGRRGDTELSEVPNPPEQQAYYRVEEQFTNAIRGTEEVTMVPFETGVHYMEWTEAVIRSAQTGQAVYLPL</sequence>
<dbReference type="SUPFAM" id="SSF51735">
    <property type="entry name" value="NAD(P)-binding Rossmann-fold domains"/>
    <property type="match status" value="1"/>
</dbReference>
<evidence type="ECO:0000313" key="5">
    <source>
        <dbReference type="Proteomes" id="UP000019140"/>
    </source>
</evidence>
<name>W4MDQ0_9BACT</name>
<dbReference type="PATRIC" id="fig|1429439.4.peg.1290"/>
<dbReference type="AlphaFoldDB" id="W4MDQ0"/>
<dbReference type="Gene3D" id="3.30.360.10">
    <property type="entry name" value="Dihydrodipicolinate Reductase, domain 2"/>
    <property type="match status" value="1"/>
</dbReference>
<evidence type="ECO:0000256" key="1">
    <source>
        <dbReference type="ARBA" id="ARBA00023002"/>
    </source>
</evidence>
<evidence type="ECO:0000259" key="3">
    <source>
        <dbReference type="Pfam" id="PF22725"/>
    </source>
</evidence>
<protein>
    <recommendedName>
        <fullName evidence="6">Gfo/Idh/MocA-like oxidoreductase N-terminal domain-containing protein</fullName>
    </recommendedName>
</protein>
<comment type="caution">
    <text evidence="4">The sequence shown here is derived from an EMBL/GenBank/DDBJ whole genome shotgun (WGS) entry which is preliminary data.</text>
</comment>
<dbReference type="InterPro" id="IPR000683">
    <property type="entry name" value="Gfo/Idh/MocA-like_OxRdtase_N"/>
</dbReference>
<dbReference type="PANTHER" id="PTHR43818:SF11">
    <property type="entry name" value="BCDNA.GH03377"/>
    <property type="match status" value="1"/>
</dbReference>
<dbReference type="Proteomes" id="UP000019140">
    <property type="component" value="Unassembled WGS sequence"/>
</dbReference>
<proteinExistence type="predicted"/>
<accession>W4MDQ0</accession>
<dbReference type="HOGENOM" id="CLU_023194_17_2_7"/>
<gene>
    <name evidence="4" type="ORF">ETSY2_07535</name>
</gene>
<dbReference type="PANTHER" id="PTHR43818">
    <property type="entry name" value="BCDNA.GH03377"/>
    <property type="match status" value="1"/>
</dbReference>
<dbReference type="InterPro" id="IPR050463">
    <property type="entry name" value="Gfo/Idh/MocA_oxidrdct_glycsds"/>
</dbReference>
<dbReference type="Pfam" id="PF22725">
    <property type="entry name" value="GFO_IDH_MocA_C3"/>
    <property type="match status" value="1"/>
</dbReference>
<dbReference type="SUPFAM" id="SSF55347">
    <property type="entry name" value="Glyceraldehyde-3-phosphate dehydrogenase-like, C-terminal domain"/>
    <property type="match status" value="1"/>
</dbReference>
<keyword evidence="5" id="KW-1185">Reference proteome</keyword>
<dbReference type="InterPro" id="IPR036291">
    <property type="entry name" value="NAD(P)-bd_dom_sf"/>
</dbReference>